<dbReference type="GO" id="GO:0008237">
    <property type="term" value="F:metallopeptidase activity"/>
    <property type="evidence" value="ECO:0007669"/>
    <property type="project" value="UniProtKB-KW"/>
</dbReference>
<evidence type="ECO:0000259" key="4">
    <source>
        <dbReference type="Pfam" id="PF17162"/>
    </source>
</evidence>
<sequence length="881" mass="100578">MACILGGISLPSQASHKITTSSEDGIFTFWKKKKAETESDTTKGKDKTSKLKKYEEIVTSEATTKKGVIDIHRVKKDYYFEISDSLLSRDFLLVNKISKVPSEINELGFNKGINYQNLLIRFELDTLAEKIWVKTYHPYYEGKAGDAITQSVEDNYIPSIRESFDLACFGKDSSTYVFKVNKVFDGSEKSLNDLFGILGMPGAAVKDLSTISAAKSFPENLVMKSLLTTKAEGITITIEVTSNIVLLAKEAMKPRFADQRIGYFTTKHFYYSDDQQAVENREFVNRWRMEPKPEDVEKYLNGELVEPKKQIVYYIDPSTPPQWRQAIKNGITDWQAAFEKAGFKNAILAKDAPANDADFDGDDVRYSMITYAASSQANAMGPSVIDPRSGEIIEADVIWWHNVMTALHSWIRIQTGVIDPKARDNKFSDEHMAHAIRFVSSHEIGHTLGLMHNMGASAAFPVDSLRSKTFTTKMGGTATSIMDYARFNYVAQPNDGVVNITPQIGVYDKYAIAWAYRWIDEETPWDEVKVLSQMIRKHENDPFYHYGPQQDGKNTIDPSAQSEDLGDNSMKASRYGLENLKRIVPEVEKWTYEEGKGYEKAGKMMMGIIGQWFTYANHVLANVGGVYLDQPVYGETKSAYIQVEKAKQKDAIKYLIDEVINIPQWIANAEIYKKSYPIKESVIGDIEYAPTTLFRDLHARIFYSLLEKERLLRMQQNEAENGEDAYTLTEMMSDLHQGIFSETIKNKKLDVFTRQSQKNFVDVLIISQNQTLEKTSKKSLQENQKANCCPFHQHMPLLCDYGVKSRELFQDHEQEDETSRYANRNLFYATMNRVSDDVSVKRGEMLRIKDLLTNRLKIADEATRFHYQDLILRIEEAMNTH</sequence>
<comment type="caution">
    <text evidence="5">The sequence shown here is derived from an EMBL/GenBank/DDBJ whole genome shotgun (WGS) entry which is preliminary data.</text>
</comment>
<evidence type="ECO:0000313" key="5">
    <source>
        <dbReference type="EMBL" id="PKQ63808.1"/>
    </source>
</evidence>
<dbReference type="GO" id="GO:0006508">
    <property type="term" value="P:proteolysis"/>
    <property type="evidence" value="ECO:0007669"/>
    <property type="project" value="UniProtKB-KW"/>
</dbReference>
<dbReference type="Pfam" id="PF17162">
    <property type="entry name" value="DUF5118"/>
    <property type="match status" value="1"/>
</dbReference>
<evidence type="ECO:0000313" key="6">
    <source>
        <dbReference type="Proteomes" id="UP000233535"/>
    </source>
</evidence>
<dbReference type="InterPro" id="IPR024079">
    <property type="entry name" value="MetalloPept_cat_dom_sf"/>
</dbReference>
<keyword evidence="5" id="KW-0645">Protease</keyword>
<feature type="domain" description="DUF5118" evidence="4">
    <location>
        <begin position="52"/>
        <end position="100"/>
    </location>
</feature>
<dbReference type="SUPFAM" id="SSF55486">
    <property type="entry name" value="Metalloproteases ('zincins'), catalytic domain"/>
    <property type="match status" value="1"/>
</dbReference>
<accession>A0A2N3I0F9</accession>
<dbReference type="CDD" id="cd04276">
    <property type="entry name" value="ZnMc_MMP_like_2"/>
    <property type="match status" value="1"/>
</dbReference>
<dbReference type="Pfam" id="PF16313">
    <property type="entry name" value="DUF4953"/>
    <property type="match status" value="1"/>
</dbReference>
<dbReference type="Proteomes" id="UP000233535">
    <property type="component" value="Unassembled WGS sequence"/>
</dbReference>
<gene>
    <name evidence="5" type="ORF">BZG02_07215</name>
</gene>
<protein>
    <submittedName>
        <fullName evidence="5">Metalloprotease</fullName>
    </submittedName>
</protein>
<proteinExistence type="predicted"/>
<dbReference type="InterPro" id="IPR032534">
    <property type="entry name" value="EcxA_zinc-bd"/>
</dbReference>
<feature type="compositionally biased region" description="Polar residues" evidence="1">
    <location>
        <begin position="551"/>
        <end position="562"/>
    </location>
</feature>
<dbReference type="PANTHER" id="PTHR38478:SF1">
    <property type="entry name" value="ZINC DEPENDENT METALLOPROTEASE DOMAIN LIPOPROTEIN"/>
    <property type="match status" value="1"/>
</dbReference>
<keyword evidence="6" id="KW-1185">Reference proteome</keyword>
<dbReference type="InterPro" id="IPR033413">
    <property type="entry name" value="DUF5117"/>
</dbReference>
<keyword evidence="5" id="KW-0378">Hydrolase</keyword>
<dbReference type="AlphaFoldDB" id="A0A2N3I0F9"/>
<dbReference type="Pfam" id="PF17148">
    <property type="entry name" value="DUF5117"/>
    <property type="match status" value="1"/>
</dbReference>
<keyword evidence="5" id="KW-0482">Metalloprotease</keyword>
<dbReference type="InterPro" id="IPR034032">
    <property type="entry name" value="Zn_MMP-like_bac"/>
</dbReference>
<dbReference type="EMBL" id="MVDD01000004">
    <property type="protein sequence ID" value="PKQ63808.1"/>
    <property type="molecule type" value="Genomic_DNA"/>
</dbReference>
<name>A0A2N3I0F9_9BACT</name>
<evidence type="ECO:0000256" key="1">
    <source>
        <dbReference type="SAM" id="MobiDB-lite"/>
    </source>
</evidence>
<dbReference type="PANTHER" id="PTHR38478">
    <property type="entry name" value="PEPTIDASE M1A AND M12B"/>
    <property type="match status" value="1"/>
</dbReference>
<organism evidence="5 6">
    <name type="scientific">Labilibaculum filiforme</name>
    <dbReference type="NCBI Taxonomy" id="1940526"/>
    <lineage>
        <taxon>Bacteria</taxon>
        <taxon>Pseudomonadati</taxon>
        <taxon>Bacteroidota</taxon>
        <taxon>Bacteroidia</taxon>
        <taxon>Marinilabiliales</taxon>
        <taxon>Marinifilaceae</taxon>
        <taxon>Labilibaculum</taxon>
    </lineage>
</organism>
<feature type="domain" description="DUF5117" evidence="3">
    <location>
        <begin position="112"/>
        <end position="292"/>
    </location>
</feature>
<feature type="domain" description="EcxA zinc-binding" evidence="2">
    <location>
        <begin position="425"/>
        <end position="745"/>
    </location>
</feature>
<dbReference type="Gene3D" id="3.40.390.10">
    <property type="entry name" value="Collagenase (Catalytic Domain)"/>
    <property type="match status" value="1"/>
</dbReference>
<evidence type="ECO:0000259" key="2">
    <source>
        <dbReference type="Pfam" id="PF16313"/>
    </source>
</evidence>
<dbReference type="InterPro" id="IPR033428">
    <property type="entry name" value="DUF5118"/>
</dbReference>
<feature type="region of interest" description="Disordered" evidence="1">
    <location>
        <begin position="543"/>
        <end position="568"/>
    </location>
</feature>
<evidence type="ECO:0000259" key="3">
    <source>
        <dbReference type="Pfam" id="PF17148"/>
    </source>
</evidence>
<reference evidence="5 6" key="1">
    <citation type="journal article" date="2017" name="Front. Microbiol.">
        <title>Labilibaculum manganireducens gen. nov., sp. nov. and Labilibaculum filiforme sp. nov., Novel Bacteroidetes Isolated from Subsurface Sediments of the Baltic Sea.</title>
        <authorList>
            <person name="Vandieken V."/>
            <person name="Marshall I.P."/>
            <person name="Niemann H."/>
            <person name="Engelen B."/>
            <person name="Cypionka H."/>
        </authorList>
    </citation>
    <scope>NUCLEOTIDE SEQUENCE [LARGE SCALE GENOMIC DNA]</scope>
    <source>
        <strain evidence="5 6">59.16B</strain>
    </source>
</reference>